<name>A0A4P6F1G3_9MICO</name>
<evidence type="ECO:0000313" key="3">
    <source>
        <dbReference type="Proteomes" id="UP000292118"/>
    </source>
</evidence>
<accession>A0A4P6F1G3</accession>
<dbReference type="RefSeq" id="WP_129187018.1">
    <property type="nucleotide sequence ID" value="NZ_CP035493.1"/>
</dbReference>
<dbReference type="AlphaFoldDB" id="A0A4P6F1G3"/>
<dbReference type="EMBL" id="CP035493">
    <property type="protein sequence ID" value="QAY69620.1"/>
    <property type="molecule type" value="Genomic_DNA"/>
</dbReference>
<gene>
    <name evidence="2" type="ORF">ET471_05850</name>
</gene>
<dbReference type="Gene3D" id="3.10.450.50">
    <property type="match status" value="1"/>
</dbReference>
<dbReference type="InterPro" id="IPR048469">
    <property type="entry name" value="YchJ-like_M"/>
</dbReference>
<dbReference type="InterPro" id="IPR004027">
    <property type="entry name" value="SEC_C_motif"/>
</dbReference>
<protein>
    <recommendedName>
        <fullName evidence="1">YchJ-like middle NTF2-like domain-containing protein</fullName>
    </recommendedName>
</protein>
<evidence type="ECO:0000313" key="2">
    <source>
        <dbReference type="EMBL" id="QAY69620.1"/>
    </source>
</evidence>
<proteinExistence type="predicted"/>
<evidence type="ECO:0000259" key="1">
    <source>
        <dbReference type="Pfam" id="PF17775"/>
    </source>
</evidence>
<dbReference type="Proteomes" id="UP000292118">
    <property type="component" value="Chromosome"/>
</dbReference>
<dbReference type="KEGG" id="xya:ET471_05850"/>
<reference evidence="2 3" key="1">
    <citation type="submission" date="2019-01" db="EMBL/GenBank/DDBJ databases">
        <title>Genome sequencing of strain FW10M-9.</title>
        <authorList>
            <person name="Heo J."/>
            <person name="Kim S.-J."/>
            <person name="Kim J.-S."/>
            <person name="Hong S.-B."/>
            <person name="Kwon S.-W."/>
        </authorList>
    </citation>
    <scope>NUCLEOTIDE SEQUENCE [LARGE SCALE GENOMIC DNA]</scope>
    <source>
        <strain evidence="2 3">FW10M-9</strain>
    </source>
</reference>
<dbReference type="InterPro" id="IPR032710">
    <property type="entry name" value="NTF2-like_dom_sf"/>
</dbReference>
<dbReference type="Pfam" id="PF17775">
    <property type="entry name" value="YchJ_M-like"/>
    <property type="match status" value="1"/>
</dbReference>
<organism evidence="2 3">
    <name type="scientific">Xylanimonas protaetiae</name>
    <dbReference type="NCBI Taxonomy" id="2509457"/>
    <lineage>
        <taxon>Bacteria</taxon>
        <taxon>Bacillati</taxon>
        <taxon>Actinomycetota</taxon>
        <taxon>Actinomycetes</taxon>
        <taxon>Micrococcales</taxon>
        <taxon>Promicromonosporaceae</taxon>
        <taxon>Xylanimonas</taxon>
    </lineage>
</organism>
<feature type="domain" description="YchJ-like middle NTF2-like" evidence="1">
    <location>
        <begin position="28"/>
        <end position="124"/>
    </location>
</feature>
<dbReference type="SUPFAM" id="SSF54427">
    <property type="entry name" value="NTF2-like"/>
    <property type="match status" value="1"/>
</dbReference>
<sequence length="128" mass="14293">MTRCPCLSGLPLAECCGPVIAGDRPAPTAEALMRSRFTAFATGDVAWLRTSWHPTTRPADLDLDDDVDWRRLDILGTRAGGPFDDAGEVEFVASWRSRSTRERGRLHERSRFVREDGRWLYVDGDVGA</sequence>
<keyword evidence="3" id="KW-1185">Reference proteome</keyword>
<dbReference type="OrthoDB" id="21421at2"/>
<dbReference type="Pfam" id="PF02810">
    <property type="entry name" value="SEC-C"/>
    <property type="match status" value="1"/>
</dbReference>